<dbReference type="Pfam" id="PF03108">
    <property type="entry name" value="DBD_Tnp_Mut"/>
    <property type="match status" value="1"/>
</dbReference>
<keyword evidence="1" id="KW-0479">Metal-binding</keyword>
<organism evidence="7 8">
    <name type="scientific">Cuscuta epithymum</name>
    <dbReference type="NCBI Taxonomy" id="186058"/>
    <lineage>
        <taxon>Eukaryota</taxon>
        <taxon>Viridiplantae</taxon>
        <taxon>Streptophyta</taxon>
        <taxon>Embryophyta</taxon>
        <taxon>Tracheophyta</taxon>
        <taxon>Spermatophyta</taxon>
        <taxon>Magnoliopsida</taxon>
        <taxon>eudicotyledons</taxon>
        <taxon>Gunneridae</taxon>
        <taxon>Pentapetalae</taxon>
        <taxon>asterids</taxon>
        <taxon>lamiids</taxon>
        <taxon>Solanales</taxon>
        <taxon>Convolvulaceae</taxon>
        <taxon>Cuscuteae</taxon>
        <taxon>Cuscuta</taxon>
        <taxon>Cuscuta subgen. Cuscuta</taxon>
    </lineage>
</organism>
<feature type="domain" description="SWIM-type" evidence="6">
    <location>
        <begin position="622"/>
        <end position="654"/>
    </location>
</feature>
<dbReference type="AlphaFoldDB" id="A0AAV0CBQ3"/>
<dbReference type="SMART" id="SM00575">
    <property type="entry name" value="ZnF_PMZ"/>
    <property type="match status" value="1"/>
</dbReference>
<name>A0AAV0CBQ3_9ASTE</name>
<dbReference type="InterPro" id="IPR007527">
    <property type="entry name" value="Znf_SWIM"/>
</dbReference>
<dbReference type="InterPro" id="IPR018289">
    <property type="entry name" value="MULE_transposase_dom"/>
</dbReference>
<dbReference type="Pfam" id="PF10551">
    <property type="entry name" value="MULE"/>
    <property type="match status" value="1"/>
</dbReference>
<sequence length="778" mass="87855">MNEGNRMEDGDNVWVDSGVPIQSGVQRIQRTSKLPVKRKMDSLPAPIRVPFYESSIDERTNSDGFGDIFIELPPLNNSLNVPNVEDSSQFYEGIQFEQIIDGLDGYDLNESDDMNASDEELHDCSSYTEEGSDRDDVQGTTNGENIGEVLNGMPQKAYDCNEEAFIGSSSVQWEDQLDLAIGKQWVTMDACRKYIRMYAIKNKFEIIFQKNCADKLILRCKGESCPWRCYVIRKNDGHTTEVKSLQEEHNCENDGRNKNRGANARWIATMLAEDMRLHHNSYTPQDIIAIAWNRWTLNISYWQAWNARLMALEELHGNYEKSYTKVPELCRQILASNPGSLVECKYDSDNKFQYLCVAFRCSLEGWRTGCRPLVGLDGCFLKGKYRGVCLAAISMDGNNGLFPLAVFICRKEDGENWDKFLALIAPELKKHPLPLTVTSDRAQAIITSIQTHLGGCNPRSCFRHIFKNMSKWWKGEHIKELAWDTASAYKKVHFQRCLQKLDEAAVGIKEYLLEIGPELWSRAHFDTTCKSDHLTNNFTESYNSFILSQRDKPVCSMIIGISFLLMKIMYDRKVQSSTWNENDVVPRVGSILAAYKEKQNDYVTCPSGEGTFCVRKFTGEHWIINLNKQECECCEWQVTGIPCVHAVHLISHLRLPLPQFCSPLLHVKAYKACYQTNIKPISHESDWPEGNELLLPPKLSRAPGRPKNNRVKGHDETETQGSSQKKCTKCQSFGHNKRSCQGGPVARGGGRGATGGARADGRAGSRAGARAGSRVGAR</sequence>
<evidence type="ECO:0000256" key="5">
    <source>
        <dbReference type="SAM" id="MobiDB-lite"/>
    </source>
</evidence>
<feature type="non-terminal residue" evidence="7">
    <location>
        <position position="778"/>
    </location>
</feature>
<dbReference type="Pfam" id="PF04434">
    <property type="entry name" value="SWIM"/>
    <property type="match status" value="1"/>
</dbReference>
<proteinExistence type="predicted"/>
<evidence type="ECO:0000256" key="4">
    <source>
        <dbReference type="PROSITE-ProRule" id="PRU00325"/>
    </source>
</evidence>
<feature type="compositionally biased region" description="Gly residues" evidence="5">
    <location>
        <begin position="745"/>
        <end position="755"/>
    </location>
</feature>
<dbReference type="Proteomes" id="UP001152523">
    <property type="component" value="Unassembled WGS sequence"/>
</dbReference>
<evidence type="ECO:0000313" key="8">
    <source>
        <dbReference type="Proteomes" id="UP001152523"/>
    </source>
</evidence>
<feature type="region of interest" description="Disordered" evidence="5">
    <location>
        <begin position="685"/>
        <end position="778"/>
    </location>
</feature>
<evidence type="ECO:0000256" key="2">
    <source>
        <dbReference type="ARBA" id="ARBA00022771"/>
    </source>
</evidence>
<accession>A0AAV0CBQ3</accession>
<feature type="compositionally biased region" description="Low complexity" evidence="5">
    <location>
        <begin position="762"/>
        <end position="778"/>
    </location>
</feature>
<gene>
    <name evidence="7" type="ORF">CEPIT_LOCUS3762</name>
</gene>
<dbReference type="InterPro" id="IPR004332">
    <property type="entry name" value="Transposase_MuDR"/>
</dbReference>
<evidence type="ECO:0000259" key="6">
    <source>
        <dbReference type="PROSITE" id="PS50966"/>
    </source>
</evidence>
<reference evidence="7" key="1">
    <citation type="submission" date="2022-07" db="EMBL/GenBank/DDBJ databases">
        <authorList>
            <person name="Macas J."/>
            <person name="Novak P."/>
            <person name="Neumann P."/>
        </authorList>
    </citation>
    <scope>NUCLEOTIDE SEQUENCE</scope>
</reference>
<keyword evidence="2 4" id="KW-0863">Zinc-finger</keyword>
<evidence type="ECO:0000256" key="3">
    <source>
        <dbReference type="ARBA" id="ARBA00022833"/>
    </source>
</evidence>
<dbReference type="PANTHER" id="PTHR31973:SF187">
    <property type="entry name" value="MUTATOR TRANSPOSASE MUDRA PROTEIN"/>
    <property type="match status" value="1"/>
</dbReference>
<dbReference type="PROSITE" id="PS50966">
    <property type="entry name" value="ZF_SWIM"/>
    <property type="match status" value="1"/>
</dbReference>
<dbReference type="PANTHER" id="PTHR31973">
    <property type="entry name" value="POLYPROTEIN, PUTATIVE-RELATED"/>
    <property type="match status" value="1"/>
</dbReference>
<evidence type="ECO:0000256" key="1">
    <source>
        <dbReference type="ARBA" id="ARBA00022723"/>
    </source>
</evidence>
<dbReference type="InterPro" id="IPR006564">
    <property type="entry name" value="Znf_PMZ"/>
</dbReference>
<dbReference type="EMBL" id="CAMAPF010000018">
    <property type="protein sequence ID" value="CAH9071210.1"/>
    <property type="molecule type" value="Genomic_DNA"/>
</dbReference>
<feature type="compositionally biased region" description="Polar residues" evidence="5">
    <location>
        <begin position="719"/>
        <end position="734"/>
    </location>
</feature>
<evidence type="ECO:0000313" key="7">
    <source>
        <dbReference type="EMBL" id="CAH9071210.1"/>
    </source>
</evidence>
<keyword evidence="8" id="KW-1185">Reference proteome</keyword>
<dbReference type="GO" id="GO:0008270">
    <property type="term" value="F:zinc ion binding"/>
    <property type="evidence" value="ECO:0007669"/>
    <property type="project" value="UniProtKB-KW"/>
</dbReference>
<keyword evidence="3" id="KW-0862">Zinc</keyword>
<protein>
    <recommendedName>
        <fullName evidence="6">SWIM-type domain-containing protein</fullName>
    </recommendedName>
</protein>
<comment type="caution">
    <text evidence="7">The sequence shown here is derived from an EMBL/GenBank/DDBJ whole genome shotgun (WGS) entry which is preliminary data.</text>
</comment>